<evidence type="ECO:0000256" key="2">
    <source>
        <dbReference type="ARBA" id="ARBA00022857"/>
    </source>
</evidence>
<dbReference type="CDD" id="cd05356">
    <property type="entry name" value="17beta-HSD1_like_SDR_c"/>
    <property type="match status" value="1"/>
</dbReference>
<organism evidence="7">
    <name type="scientific">Triticum aestivum</name>
    <name type="common">Wheat</name>
    <dbReference type="NCBI Taxonomy" id="4565"/>
    <lineage>
        <taxon>Eukaryota</taxon>
        <taxon>Viridiplantae</taxon>
        <taxon>Streptophyta</taxon>
        <taxon>Embryophyta</taxon>
        <taxon>Tracheophyta</taxon>
        <taxon>Spermatophyta</taxon>
        <taxon>Magnoliopsida</taxon>
        <taxon>Liliopsida</taxon>
        <taxon>Poales</taxon>
        <taxon>Poaceae</taxon>
        <taxon>BOP clade</taxon>
        <taxon>Pooideae</taxon>
        <taxon>Triticodae</taxon>
        <taxon>Triticeae</taxon>
        <taxon>Triticinae</taxon>
        <taxon>Triticum</taxon>
    </lineage>
</organism>
<keyword evidence="8" id="KW-1185">Reference proteome</keyword>
<dbReference type="Gramene" id="TraesCAD_scaffold_007798_01G000300.1">
    <property type="protein sequence ID" value="TraesCAD_scaffold_007798_01G000300.1"/>
    <property type="gene ID" value="TraesCAD_scaffold_007798_01G000300"/>
</dbReference>
<dbReference type="Gene3D" id="3.40.50.720">
    <property type="entry name" value="NAD(P)-binding Rossmann-like Domain"/>
    <property type="match status" value="1"/>
</dbReference>
<dbReference type="OMA" id="RSICIEY"/>
<keyword evidence="6" id="KW-0812">Transmembrane</keyword>
<dbReference type="PaxDb" id="4565-Traes_4AL_91A056793.1"/>
<keyword evidence="6" id="KW-0472">Membrane</keyword>
<evidence type="ECO:0000313" key="7">
    <source>
        <dbReference type="EnsemblPlants" id="TraesCS4A02G437500.1"/>
    </source>
</evidence>
<dbReference type="Proteomes" id="UP000019116">
    <property type="component" value="Chromosome 4A"/>
</dbReference>
<reference evidence="7" key="1">
    <citation type="submission" date="2018-08" db="EMBL/GenBank/DDBJ databases">
        <authorList>
            <person name="Rossello M."/>
        </authorList>
    </citation>
    <scope>NUCLEOTIDE SEQUENCE [LARGE SCALE GENOMIC DNA]</scope>
    <source>
        <strain evidence="7">cv. Chinese Spring</strain>
    </source>
</reference>
<dbReference type="STRING" id="4565.A0A3B6I285"/>
<dbReference type="InterPro" id="IPR002347">
    <property type="entry name" value="SDR_fam"/>
</dbReference>
<dbReference type="GO" id="GO:0045703">
    <property type="term" value="F:ketoreductase activity"/>
    <property type="evidence" value="ECO:0000318"/>
    <property type="project" value="GO_Central"/>
</dbReference>
<evidence type="ECO:0000256" key="5">
    <source>
        <dbReference type="SAM" id="MobiDB-lite"/>
    </source>
</evidence>
<evidence type="ECO:0000256" key="6">
    <source>
        <dbReference type="SAM" id="Phobius"/>
    </source>
</evidence>
<evidence type="ECO:0000256" key="4">
    <source>
        <dbReference type="RuleBase" id="RU000363"/>
    </source>
</evidence>
<dbReference type="InterPro" id="IPR036291">
    <property type="entry name" value="NAD(P)-bd_dom_sf"/>
</dbReference>
<dbReference type="SUPFAM" id="SSF51735">
    <property type="entry name" value="NAD(P)-binding Rossmann-fold domains"/>
    <property type="match status" value="1"/>
</dbReference>
<dbReference type="PROSITE" id="PS00061">
    <property type="entry name" value="ADH_SHORT"/>
    <property type="match status" value="1"/>
</dbReference>
<dbReference type="Gramene" id="TraesCS4A03G1093600.1">
    <property type="protein sequence ID" value="TraesCS4A03G1093600.1.CDS"/>
    <property type="gene ID" value="TraesCS4A03G1093600"/>
</dbReference>
<dbReference type="PRINTS" id="PR00080">
    <property type="entry name" value="SDRFAMILY"/>
</dbReference>
<dbReference type="PIRSF" id="PIRSF000126">
    <property type="entry name" value="11-beta-HSD1"/>
    <property type="match status" value="1"/>
</dbReference>
<reference evidence="7" key="2">
    <citation type="submission" date="2018-10" db="UniProtKB">
        <authorList>
            <consortium name="EnsemblPlants"/>
        </authorList>
    </citation>
    <scope>IDENTIFICATION</scope>
</reference>
<dbReference type="Gramene" id="TraesROB_scaffold_055850_01G000300.1">
    <property type="protein sequence ID" value="TraesROB_scaffold_055850_01G000300.1"/>
    <property type="gene ID" value="TraesROB_scaffold_055850_01G000300"/>
</dbReference>
<proteinExistence type="inferred from homology"/>
<dbReference type="PANTHER" id="PTHR43899">
    <property type="entry name" value="RH59310P"/>
    <property type="match status" value="1"/>
</dbReference>
<dbReference type="SMR" id="A0A3B6I285"/>
<dbReference type="PRINTS" id="PR00081">
    <property type="entry name" value="GDHRDH"/>
</dbReference>
<comment type="similarity">
    <text evidence="4">Belongs to the short-chain dehydrogenases/reductases (SDR) family.</text>
</comment>
<protein>
    <recommendedName>
        <fullName evidence="9">B-keto acyl reductase</fullName>
    </recommendedName>
</protein>
<feature type="transmembrane region" description="Helical" evidence="6">
    <location>
        <begin position="36"/>
        <end position="57"/>
    </location>
</feature>
<keyword evidence="6" id="KW-1133">Transmembrane helix</keyword>
<feature type="compositionally biased region" description="Basic and acidic residues" evidence="5">
    <location>
        <begin position="16"/>
        <end position="25"/>
    </location>
</feature>
<evidence type="ECO:0000313" key="8">
    <source>
        <dbReference type="Proteomes" id="UP000019116"/>
    </source>
</evidence>
<dbReference type="GO" id="GO:0005783">
    <property type="term" value="C:endoplasmic reticulum"/>
    <property type="evidence" value="ECO:0000318"/>
    <property type="project" value="GO_Central"/>
</dbReference>
<feature type="region of interest" description="Disordered" evidence="5">
    <location>
        <begin position="1"/>
        <end position="26"/>
    </location>
</feature>
<evidence type="ECO:0000256" key="3">
    <source>
        <dbReference type="ARBA" id="ARBA00023002"/>
    </source>
</evidence>
<dbReference type="EnsemblPlants" id="TraesCS4A02G437500.1">
    <property type="protein sequence ID" value="TraesCS4A02G437500.1"/>
    <property type="gene ID" value="TraesCS4A02G437500"/>
</dbReference>
<keyword evidence="3" id="KW-0560">Oxidoreductase</keyword>
<dbReference type="Pfam" id="PF00106">
    <property type="entry name" value="adh_short"/>
    <property type="match status" value="1"/>
</dbReference>
<dbReference type="FunFam" id="3.40.50.720:FF:000137">
    <property type="entry name" value="Hydroxysteroid (17-beta) dehydrogenase 3"/>
    <property type="match status" value="1"/>
</dbReference>
<evidence type="ECO:0008006" key="9">
    <source>
        <dbReference type="Google" id="ProtNLM"/>
    </source>
</evidence>
<dbReference type="InterPro" id="IPR020904">
    <property type="entry name" value="Sc_DH/Rdtase_CS"/>
</dbReference>
<dbReference type="PANTHER" id="PTHR43899:SF41">
    <property type="entry name" value="B-KETO ACYL REDUCTASE"/>
    <property type="match status" value="1"/>
</dbReference>
<keyword evidence="2" id="KW-0521">NADP</keyword>
<dbReference type="Gramene" id="TraesCS4A02G437500.1">
    <property type="protein sequence ID" value="TraesCS4A02G437500.1"/>
    <property type="gene ID" value="TraesCS4A02G437500"/>
</dbReference>
<evidence type="ECO:0000256" key="1">
    <source>
        <dbReference type="ARBA" id="ARBA00004240"/>
    </source>
</evidence>
<sequence length="370" mass="41241">MRDFYLADPRASTTQRQERERERMGTDASVHQQEPWFVLLAILGALYVAAFVYRLLYVSGLTLCLRRAKDLRGHYGAWAVVTGPTSSIGRSMALELARRRLNLVLVGRDPTALQDISKTASETHGVLTKTVQFDLSLVSTRQGEEAMGRLREAVEGLEVGVLVNNAGLATPHAAYLHEVDVEAWVKMIRVNLWAVTEVTAAVLPGMVERGRGAVINIGSGSTEALPSYPLYSVYAATKRYVAQFSRSICIEYRGKGIDVQCQAPLYVDTKMVTNMVNREGLFSWLTMPTSDAYANAATCWIGHRSPICMPNLSHRLQWCLIHFIPDRFIVAHRLRETLRQRAVFQRLRASAEGWNRRMPSAAASTASEVS</sequence>
<dbReference type="OrthoDB" id="5545019at2759"/>
<accession>A0A3B6I285</accession>
<dbReference type="Gramene" id="TraesWEE_scaffold_043105_01G000300.1">
    <property type="protein sequence ID" value="TraesWEE_scaffold_043105_01G000300.1"/>
    <property type="gene ID" value="TraesWEE_scaffold_043105_01G000300"/>
</dbReference>
<dbReference type="InterPro" id="IPR051019">
    <property type="entry name" value="VLCFA-Steroid_DH"/>
</dbReference>
<name>A0A3B6I285_WHEAT</name>
<comment type="subcellular location">
    <subcellularLocation>
        <location evidence="1">Endoplasmic reticulum</location>
    </subcellularLocation>
</comment>
<dbReference type="AlphaFoldDB" id="A0A3B6I285"/>